<proteinExistence type="predicted"/>
<dbReference type="Proteomes" id="UP000699042">
    <property type="component" value="Unassembled WGS sequence"/>
</dbReference>
<name>A0A9P7R5U2_9PEZI</name>
<reference evidence="1" key="1">
    <citation type="submission" date="2021-05" db="EMBL/GenBank/DDBJ databases">
        <title>Comparative genomics of three Colletotrichum scovillei strains and genetic complementation revealed genes involved fungal growth and virulence on chili pepper.</title>
        <authorList>
            <person name="Hsieh D.-K."/>
            <person name="Chuang S.-C."/>
            <person name="Chen C.-Y."/>
            <person name="Chao Y.-T."/>
            <person name="Lu M.-Y.J."/>
            <person name="Lee M.-H."/>
            <person name="Shih M.-C."/>
        </authorList>
    </citation>
    <scope>NUCLEOTIDE SEQUENCE</scope>
    <source>
        <strain evidence="1">Coll-153</strain>
    </source>
</reference>
<feature type="non-terminal residue" evidence="1">
    <location>
        <position position="51"/>
    </location>
</feature>
<sequence>MYKETQRSCGRTRFRYRLNLYYWIPYGYVGANSMRHSPVVPYELPNFTHQV</sequence>
<comment type="caution">
    <text evidence="1">The sequence shown here is derived from an EMBL/GenBank/DDBJ whole genome shotgun (WGS) entry which is preliminary data.</text>
</comment>
<evidence type="ECO:0000313" key="1">
    <source>
        <dbReference type="EMBL" id="KAG7050757.1"/>
    </source>
</evidence>
<organism evidence="1 2">
    <name type="scientific">Colletotrichum scovillei</name>
    <dbReference type="NCBI Taxonomy" id="1209932"/>
    <lineage>
        <taxon>Eukaryota</taxon>
        <taxon>Fungi</taxon>
        <taxon>Dikarya</taxon>
        <taxon>Ascomycota</taxon>
        <taxon>Pezizomycotina</taxon>
        <taxon>Sordariomycetes</taxon>
        <taxon>Hypocreomycetidae</taxon>
        <taxon>Glomerellales</taxon>
        <taxon>Glomerellaceae</taxon>
        <taxon>Colletotrichum</taxon>
        <taxon>Colletotrichum acutatum species complex</taxon>
    </lineage>
</organism>
<accession>A0A9P7R5U2</accession>
<evidence type="ECO:0000313" key="2">
    <source>
        <dbReference type="Proteomes" id="UP000699042"/>
    </source>
</evidence>
<dbReference type="EMBL" id="JAESDN010000005">
    <property type="protein sequence ID" value="KAG7050757.1"/>
    <property type="molecule type" value="Genomic_DNA"/>
</dbReference>
<keyword evidence="2" id="KW-1185">Reference proteome</keyword>
<dbReference type="AlphaFoldDB" id="A0A9P7R5U2"/>
<gene>
    <name evidence="1" type="ORF">JMJ77_013497</name>
</gene>
<protein>
    <submittedName>
        <fullName evidence="1">Uncharacterized protein</fullName>
    </submittedName>
</protein>